<dbReference type="Proteomes" id="UP001328107">
    <property type="component" value="Unassembled WGS sequence"/>
</dbReference>
<proteinExistence type="predicted"/>
<sequence length="87" mass="10190">TERAKFNGHKLAVIHSIDYRDKTTTWGVQLIKVDQDNFTCIVYGLVTHNCHNYFKKPTPNEVLFCKDHDICWCWNSLIGTHSLSQFF</sequence>
<comment type="caution">
    <text evidence="1">The sequence shown here is derived from an EMBL/GenBank/DDBJ whole genome shotgun (WGS) entry which is preliminary data.</text>
</comment>
<accession>A0AAN5CUE8</accession>
<evidence type="ECO:0000313" key="1">
    <source>
        <dbReference type="EMBL" id="GMR50792.1"/>
    </source>
</evidence>
<name>A0AAN5CUE8_9BILA</name>
<dbReference type="AlphaFoldDB" id="A0AAN5CUE8"/>
<protein>
    <submittedName>
        <fullName evidence="1">Uncharacterized protein</fullName>
    </submittedName>
</protein>
<reference evidence="2" key="1">
    <citation type="submission" date="2022-10" db="EMBL/GenBank/DDBJ databases">
        <title>Genome assembly of Pristionchus species.</title>
        <authorList>
            <person name="Yoshida K."/>
            <person name="Sommer R.J."/>
        </authorList>
    </citation>
    <scope>NUCLEOTIDE SEQUENCE [LARGE SCALE GENOMIC DNA]</scope>
    <source>
        <strain evidence="2">RS5460</strain>
    </source>
</reference>
<dbReference type="EMBL" id="BTRK01000004">
    <property type="protein sequence ID" value="GMR50792.1"/>
    <property type="molecule type" value="Genomic_DNA"/>
</dbReference>
<gene>
    <name evidence="1" type="ORF">PMAYCL1PPCAC_20987</name>
</gene>
<organism evidence="1 2">
    <name type="scientific">Pristionchus mayeri</name>
    <dbReference type="NCBI Taxonomy" id="1317129"/>
    <lineage>
        <taxon>Eukaryota</taxon>
        <taxon>Metazoa</taxon>
        <taxon>Ecdysozoa</taxon>
        <taxon>Nematoda</taxon>
        <taxon>Chromadorea</taxon>
        <taxon>Rhabditida</taxon>
        <taxon>Rhabditina</taxon>
        <taxon>Diplogasteromorpha</taxon>
        <taxon>Diplogasteroidea</taxon>
        <taxon>Neodiplogasteridae</taxon>
        <taxon>Pristionchus</taxon>
    </lineage>
</organism>
<feature type="non-terminal residue" evidence="1">
    <location>
        <position position="1"/>
    </location>
</feature>
<keyword evidence="2" id="KW-1185">Reference proteome</keyword>
<evidence type="ECO:0000313" key="2">
    <source>
        <dbReference type="Proteomes" id="UP001328107"/>
    </source>
</evidence>